<dbReference type="EMBL" id="LAZR01020497">
    <property type="protein sequence ID" value="KKL88673.1"/>
    <property type="molecule type" value="Genomic_DNA"/>
</dbReference>
<name>A0A0F9FR50_9ZZZZ</name>
<dbReference type="AlphaFoldDB" id="A0A0F9FR50"/>
<evidence type="ECO:0000313" key="1">
    <source>
        <dbReference type="EMBL" id="KKL88673.1"/>
    </source>
</evidence>
<feature type="non-terminal residue" evidence="1">
    <location>
        <position position="1"/>
    </location>
</feature>
<protein>
    <submittedName>
        <fullName evidence="1">Uncharacterized protein</fullName>
    </submittedName>
</protein>
<gene>
    <name evidence="1" type="ORF">LCGC14_1922350</name>
</gene>
<reference evidence="1" key="1">
    <citation type="journal article" date="2015" name="Nature">
        <title>Complex archaea that bridge the gap between prokaryotes and eukaryotes.</title>
        <authorList>
            <person name="Spang A."/>
            <person name="Saw J.H."/>
            <person name="Jorgensen S.L."/>
            <person name="Zaremba-Niedzwiedzka K."/>
            <person name="Martijn J."/>
            <person name="Lind A.E."/>
            <person name="van Eijk R."/>
            <person name="Schleper C."/>
            <person name="Guy L."/>
            <person name="Ettema T.J."/>
        </authorList>
    </citation>
    <scope>NUCLEOTIDE SEQUENCE</scope>
</reference>
<accession>A0A0F9FR50</accession>
<organism evidence="1">
    <name type="scientific">marine sediment metagenome</name>
    <dbReference type="NCBI Taxonomy" id="412755"/>
    <lineage>
        <taxon>unclassified sequences</taxon>
        <taxon>metagenomes</taxon>
        <taxon>ecological metagenomes</taxon>
    </lineage>
</organism>
<proteinExistence type="predicted"/>
<comment type="caution">
    <text evidence="1">The sequence shown here is derived from an EMBL/GenBank/DDBJ whole genome shotgun (WGS) entry which is preliminary data.</text>
</comment>
<sequence>NWGVEAPGGASTVIDAFSDQSLWTASFCTLADQTNATTGHITWDGDAMKVDAVFYQRGNFSFEKETEPFYAHIDGGTDLIPENVRLTPEAIPDRVAVQVYIPRGTLTASLTNPTNTGFRTAGPAISVYVSPDSATTKNNNWQFDFSNGNLFEGWNKLQLDFTAGAPGSGQPNSPPGQQTGFFYPETMAVLRTRFEFYLTTASTTVNNIRMDRYEHFDEGALVASPSGSGSITGVYSYKVVYVSKYGQLSNAGPKSVDVTAASHGQIDLTRIPVSADSQVVARRIYRTVGNGSVWLFLTTVLDNVSTTYTDSTADGSLSNETAPQAGDFSDDNFVPPKAGIVKVWKKTVFMAGDPANPYTLYFSEDNEPESFPLINTFELDGKITAMYESYAGLVVETETGKWQVIGDNPDYSLDKIVAGMGCVGRRAAGTARLIGYAVDRDGMRLFDMSETKKISEPIRDKYDNTSTINKANIELIHTVHSKSKNLIMQFNPDSSGEYTSIFAYQYPIDQVETGYWTEIKTPSAANLNFLDATEIEDANGDFQILVGGDDGMIYRLFDDSSKNWVDAAGTTYAIDTKLQTPYIRPGFMGAEVEGATGRVHPIKLELTVGNDDACIWTGTVDIANGIDQTLATSSSALTMQFGANNSTIRQSVPNSGTTPGEYVRLKFVNAEKDVYTKISSCRIYYHVGPGKFEVLDVDNVVS</sequence>